<evidence type="ECO:0000313" key="4">
    <source>
        <dbReference type="EMBL" id="QPC83632.1"/>
    </source>
</evidence>
<dbReference type="Pfam" id="PF14338">
    <property type="entry name" value="Mrr_N"/>
    <property type="match status" value="1"/>
</dbReference>
<accession>A0A7S8EAY5</accession>
<dbReference type="Pfam" id="PF13245">
    <property type="entry name" value="AAA_19"/>
    <property type="match status" value="1"/>
</dbReference>
<dbReference type="AlphaFoldDB" id="A0A7S8EAY5"/>
<name>A0A7S8EAY5_9CHLR</name>
<reference evidence="4 5" key="1">
    <citation type="submission" date="2020-02" db="EMBL/GenBank/DDBJ databases">
        <authorList>
            <person name="Zheng R.K."/>
            <person name="Sun C.M."/>
        </authorList>
    </citation>
    <scope>NUCLEOTIDE SEQUENCE [LARGE SCALE GENOMIC DNA]</scope>
    <source>
        <strain evidence="5">rifampicinis</strain>
    </source>
</reference>
<dbReference type="InterPro" id="IPR027785">
    <property type="entry name" value="UvrD-like_helicase_C"/>
</dbReference>
<dbReference type="InterPro" id="IPR027417">
    <property type="entry name" value="P-loop_NTPase"/>
</dbReference>
<keyword evidence="5" id="KW-1185">Reference proteome</keyword>
<feature type="domain" description="NERD" evidence="1">
    <location>
        <begin position="125"/>
        <end position="224"/>
    </location>
</feature>
<evidence type="ECO:0000259" key="2">
    <source>
        <dbReference type="Pfam" id="PF13538"/>
    </source>
</evidence>
<dbReference type="RefSeq" id="WP_195171697.1">
    <property type="nucleotide sequence ID" value="NZ_CP062983.1"/>
</dbReference>
<evidence type="ECO:0000259" key="1">
    <source>
        <dbReference type="Pfam" id="PF08378"/>
    </source>
</evidence>
<dbReference type="GO" id="GO:0000725">
    <property type="term" value="P:recombinational repair"/>
    <property type="evidence" value="ECO:0007669"/>
    <property type="project" value="TreeGrafter"/>
</dbReference>
<proteinExistence type="predicted"/>
<feature type="domain" description="UvrD-like helicase C-terminal" evidence="2">
    <location>
        <begin position="602"/>
        <end position="649"/>
    </location>
</feature>
<dbReference type="GO" id="GO:0005524">
    <property type="term" value="F:ATP binding"/>
    <property type="evidence" value="ECO:0007669"/>
    <property type="project" value="InterPro"/>
</dbReference>
<evidence type="ECO:0000313" key="5">
    <source>
        <dbReference type="Proteomes" id="UP000594468"/>
    </source>
</evidence>
<protein>
    <submittedName>
        <fullName evidence="4">AAA family ATPase</fullName>
    </submittedName>
</protein>
<dbReference type="PANTHER" id="PTHR11070">
    <property type="entry name" value="UVRD / RECB / PCRA DNA HELICASE FAMILY MEMBER"/>
    <property type="match status" value="1"/>
</dbReference>
<dbReference type="InterPro" id="IPR011528">
    <property type="entry name" value="NERD"/>
</dbReference>
<gene>
    <name evidence="4" type="ORF">G4Y79_04410</name>
</gene>
<dbReference type="Pfam" id="PF13538">
    <property type="entry name" value="UvrD_C_2"/>
    <property type="match status" value="1"/>
</dbReference>
<dbReference type="GO" id="GO:0043138">
    <property type="term" value="F:3'-5' DNA helicase activity"/>
    <property type="evidence" value="ECO:0007669"/>
    <property type="project" value="TreeGrafter"/>
</dbReference>
<sequence length="659" mass="75205">MPFPSQNEFLLPFLQLLSDGNSYTRSQMMFKLAKHFDISEEEAQAMSGNQFTLVSRVAWCDVYFCKAGFVEKRQHHTDHMQDVFRITTMGIRELNRHPEQITVGYLQGFYLGKVHRGAGSDDTTSEAERILYEAFENLPEPFTVLHAVKWFARERGTVGEIDFLIAHPDYGVLVMEVKGGQIMIENGQWYSVNRYGRANKIKDPCQQAERNRRALHDWLGFDPRTKGVPFALFPAVALPDSSVRGDVRPDCPQDIFIDMTHLDQLEARLLTIFGYWSDHADAHNATMGGKRAVDALINLLVPTRSLQPRIVEQFARENRQIEELTQQQFKILKMLRYQRRAAVIGGAGTGKTLLAMEKATQLAESGMRVLFVCYNNNLAEWIKSRLGYAQIDVMTFHGLVGHMVHRARIPMPRGANFYEQAPDLLMDAASVLHAPDADPDMLYDAIIVDEGQDFEDTWWIALLETLNDPEMSVFYVFFDDNQRIFTQISQIPMESAPLYLDENLRNTQHIHERLKPYSRDKDIQCIGPEGRPVEIIQTDSASDQRRQLQHVLHRLVNEEGIAAEDIVVLTPASQKRSQWKNDDQLGNFVLTWQLDTEMPMAARICTIYSYKGLESPVVVLTELDKLHADKLDQLVYVGLSRARHHAIIIGELPVSSSVV</sequence>
<dbReference type="SUPFAM" id="SSF52540">
    <property type="entry name" value="P-loop containing nucleoside triphosphate hydrolases"/>
    <property type="match status" value="1"/>
</dbReference>
<feature type="domain" description="Restriction system protein Mrr-like N-terminal" evidence="3">
    <location>
        <begin position="8"/>
        <end position="91"/>
    </location>
</feature>
<dbReference type="Proteomes" id="UP000594468">
    <property type="component" value="Chromosome"/>
</dbReference>
<dbReference type="GO" id="GO:0005829">
    <property type="term" value="C:cytosol"/>
    <property type="evidence" value="ECO:0007669"/>
    <property type="project" value="TreeGrafter"/>
</dbReference>
<dbReference type="KEGG" id="pmet:G4Y79_04410"/>
<dbReference type="GO" id="GO:0003677">
    <property type="term" value="F:DNA binding"/>
    <property type="evidence" value="ECO:0007669"/>
    <property type="project" value="InterPro"/>
</dbReference>
<organism evidence="4 5">
    <name type="scientific">Phototrophicus methaneseepsis</name>
    <dbReference type="NCBI Taxonomy" id="2710758"/>
    <lineage>
        <taxon>Bacteria</taxon>
        <taxon>Bacillati</taxon>
        <taxon>Chloroflexota</taxon>
        <taxon>Candidatus Thermofontia</taxon>
        <taxon>Phototrophicales</taxon>
        <taxon>Phototrophicaceae</taxon>
        <taxon>Phototrophicus</taxon>
    </lineage>
</organism>
<evidence type="ECO:0000259" key="3">
    <source>
        <dbReference type="Pfam" id="PF14338"/>
    </source>
</evidence>
<dbReference type="InterPro" id="IPR000212">
    <property type="entry name" value="DNA_helicase_UvrD/REP"/>
</dbReference>
<dbReference type="InterPro" id="IPR025745">
    <property type="entry name" value="Mrr-like_N_dom"/>
</dbReference>
<dbReference type="Pfam" id="PF08378">
    <property type="entry name" value="NERD"/>
    <property type="match status" value="1"/>
</dbReference>
<dbReference type="EMBL" id="CP062983">
    <property type="protein sequence ID" value="QPC83632.1"/>
    <property type="molecule type" value="Genomic_DNA"/>
</dbReference>
<dbReference type="Gene3D" id="3.40.50.300">
    <property type="entry name" value="P-loop containing nucleotide triphosphate hydrolases"/>
    <property type="match status" value="2"/>
</dbReference>
<dbReference type="PANTHER" id="PTHR11070:SF2">
    <property type="entry name" value="ATP-DEPENDENT DNA HELICASE SRS2"/>
    <property type="match status" value="1"/>
</dbReference>